<keyword evidence="2 5" id="KW-0808">Transferase</keyword>
<feature type="transmembrane region" description="Helical" evidence="6">
    <location>
        <begin position="66"/>
        <end position="91"/>
    </location>
</feature>
<dbReference type="InterPro" id="IPR045304">
    <property type="entry name" value="LbH_SAT"/>
</dbReference>
<evidence type="ECO:0000256" key="2">
    <source>
        <dbReference type="ARBA" id="ARBA00022679"/>
    </source>
</evidence>
<sequence length="188" mass="19831">MTVNENPWQKIKADIQAYARADRVPVNAKLVIRLFLLTPGFQFVLARRIGEIMAGIPLIGRPLRRVWWWLTCLVFGSEIAIGATVGGGFYIPHPYGIVVGVSTVGRNVSMLQNATIGRRGANDATDPVIGDDVYIGAGAVILGAITLGKGAMIGANSVLLADLPEGATAVGIPAKIRLPAPPAEPPTE</sequence>
<gene>
    <name evidence="7" type="ORF">GGQ66_002415</name>
</gene>
<keyword evidence="6" id="KW-0472">Membrane</keyword>
<dbReference type="CDD" id="cd03354">
    <property type="entry name" value="LbH_SAT"/>
    <property type="match status" value="1"/>
</dbReference>
<dbReference type="EMBL" id="JACIDU010000008">
    <property type="protein sequence ID" value="MBB4103847.1"/>
    <property type="molecule type" value="Genomic_DNA"/>
</dbReference>
<comment type="similarity">
    <text evidence="1 5">Belongs to the transferase hexapeptide repeat family.</text>
</comment>
<dbReference type="InterPro" id="IPR053376">
    <property type="entry name" value="Serine_acetyltransferase"/>
</dbReference>
<organism evidence="7 8">
    <name type="scientific">Allorhizobium borbori</name>
    <dbReference type="NCBI Taxonomy" id="485907"/>
    <lineage>
        <taxon>Bacteria</taxon>
        <taxon>Pseudomonadati</taxon>
        <taxon>Pseudomonadota</taxon>
        <taxon>Alphaproteobacteria</taxon>
        <taxon>Hyphomicrobiales</taxon>
        <taxon>Rhizobiaceae</taxon>
        <taxon>Rhizobium/Agrobacterium group</taxon>
        <taxon>Allorhizobium</taxon>
    </lineage>
</organism>
<comment type="caution">
    <text evidence="7">The sequence shown here is derived from an EMBL/GenBank/DDBJ whole genome shotgun (WGS) entry which is preliminary data.</text>
</comment>
<dbReference type="GO" id="GO:0006535">
    <property type="term" value="P:cysteine biosynthetic process from serine"/>
    <property type="evidence" value="ECO:0007669"/>
    <property type="project" value="InterPro"/>
</dbReference>
<dbReference type="InterPro" id="IPR018357">
    <property type="entry name" value="Hexapep_transf_CS"/>
</dbReference>
<reference evidence="7 8" key="1">
    <citation type="submission" date="2020-08" db="EMBL/GenBank/DDBJ databases">
        <title>Genomic Encyclopedia of Type Strains, Phase IV (KMG-IV): sequencing the most valuable type-strain genomes for metagenomic binning, comparative biology and taxonomic classification.</title>
        <authorList>
            <person name="Goeker M."/>
        </authorList>
    </citation>
    <scope>NUCLEOTIDE SEQUENCE [LARGE SCALE GENOMIC DNA]</scope>
    <source>
        <strain evidence="7 8">DSM 26385</strain>
    </source>
</reference>
<dbReference type="RefSeq" id="WP_183792745.1">
    <property type="nucleotide sequence ID" value="NZ_JACIDU010000008.1"/>
</dbReference>
<evidence type="ECO:0000313" key="8">
    <source>
        <dbReference type="Proteomes" id="UP000584824"/>
    </source>
</evidence>
<dbReference type="PROSITE" id="PS00101">
    <property type="entry name" value="HEXAPEP_TRANSFERASES"/>
    <property type="match status" value="1"/>
</dbReference>
<dbReference type="PIRSF" id="PIRSF000441">
    <property type="entry name" value="CysE"/>
    <property type="match status" value="1"/>
</dbReference>
<dbReference type="GO" id="GO:0005737">
    <property type="term" value="C:cytoplasm"/>
    <property type="evidence" value="ECO:0007669"/>
    <property type="project" value="InterPro"/>
</dbReference>
<keyword evidence="6" id="KW-0812">Transmembrane</keyword>
<dbReference type="Pfam" id="PF00132">
    <property type="entry name" value="Hexapep"/>
    <property type="match status" value="1"/>
</dbReference>
<accession>A0A7W6K4H3</accession>
<name>A0A7W6K4H3_9HYPH</name>
<protein>
    <recommendedName>
        <fullName evidence="5">Serine acetyltransferase</fullName>
        <ecNumber evidence="5">2.3.1.30</ecNumber>
    </recommendedName>
</protein>
<evidence type="ECO:0000256" key="1">
    <source>
        <dbReference type="ARBA" id="ARBA00007274"/>
    </source>
</evidence>
<dbReference type="InterPro" id="IPR011004">
    <property type="entry name" value="Trimer_LpxA-like_sf"/>
</dbReference>
<dbReference type="Proteomes" id="UP000584824">
    <property type="component" value="Unassembled WGS sequence"/>
</dbReference>
<proteinExistence type="inferred from homology"/>
<dbReference type="EC" id="2.3.1.30" evidence="5"/>
<dbReference type="SUPFAM" id="SSF51161">
    <property type="entry name" value="Trimeric LpxA-like enzymes"/>
    <property type="match status" value="1"/>
</dbReference>
<evidence type="ECO:0000313" key="7">
    <source>
        <dbReference type="EMBL" id="MBB4103847.1"/>
    </source>
</evidence>
<dbReference type="PANTHER" id="PTHR42811">
    <property type="entry name" value="SERINE ACETYLTRANSFERASE"/>
    <property type="match status" value="1"/>
</dbReference>
<evidence type="ECO:0000256" key="3">
    <source>
        <dbReference type="ARBA" id="ARBA00022737"/>
    </source>
</evidence>
<evidence type="ECO:0000256" key="4">
    <source>
        <dbReference type="ARBA" id="ARBA00023315"/>
    </source>
</evidence>
<dbReference type="AlphaFoldDB" id="A0A7W6K4H3"/>
<keyword evidence="3" id="KW-0677">Repeat</keyword>
<dbReference type="GO" id="GO:0009001">
    <property type="term" value="F:serine O-acetyltransferase activity"/>
    <property type="evidence" value="ECO:0007669"/>
    <property type="project" value="UniProtKB-EC"/>
</dbReference>
<dbReference type="NCBIfam" id="NF041874">
    <property type="entry name" value="EPS_EpsC"/>
    <property type="match status" value="1"/>
</dbReference>
<keyword evidence="6" id="KW-1133">Transmembrane helix</keyword>
<dbReference type="InterPro" id="IPR005881">
    <property type="entry name" value="Ser_O-AcTrfase"/>
</dbReference>
<keyword evidence="4 5" id="KW-0012">Acyltransferase</keyword>
<evidence type="ECO:0000256" key="5">
    <source>
        <dbReference type="PIRNR" id="PIRNR000441"/>
    </source>
</evidence>
<comment type="catalytic activity">
    <reaction evidence="5">
        <text>L-serine + acetyl-CoA = O-acetyl-L-serine + CoA</text>
        <dbReference type="Rhea" id="RHEA:24560"/>
        <dbReference type="ChEBI" id="CHEBI:33384"/>
        <dbReference type="ChEBI" id="CHEBI:57287"/>
        <dbReference type="ChEBI" id="CHEBI:57288"/>
        <dbReference type="ChEBI" id="CHEBI:58340"/>
        <dbReference type="EC" id="2.3.1.30"/>
    </reaction>
</comment>
<keyword evidence="8" id="KW-1185">Reference proteome</keyword>
<dbReference type="InterPro" id="IPR001451">
    <property type="entry name" value="Hexapep"/>
</dbReference>
<evidence type="ECO:0000256" key="6">
    <source>
        <dbReference type="SAM" id="Phobius"/>
    </source>
</evidence>
<dbReference type="Gene3D" id="2.160.10.10">
    <property type="entry name" value="Hexapeptide repeat proteins"/>
    <property type="match status" value="1"/>
</dbReference>